<keyword evidence="5 10" id="KW-0812">Transmembrane</keyword>
<evidence type="ECO:0000256" key="6">
    <source>
        <dbReference type="ARBA" id="ARBA00022989"/>
    </source>
</evidence>
<organism evidence="12 13">
    <name type="scientific">Texcoconibacillus texcoconensis</name>
    <dbReference type="NCBI Taxonomy" id="1095777"/>
    <lineage>
        <taxon>Bacteria</taxon>
        <taxon>Bacillati</taxon>
        <taxon>Bacillota</taxon>
        <taxon>Bacilli</taxon>
        <taxon>Bacillales</taxon>
        <taxon>Bacillaceae</taxon>
        <taxon>Texcoconibacillus</taxon>
    </lineage>
</organism>
<evidence type="ECO:0000256" key="10">
    <source>
        <dbReference type="PIRNR" id="PIRNR029928"/>
    </source>
</evidence>
<comment type="subcellular location">
    <subcellularLocation>
        <location evidence="1">Cell membrane</location>
        <topology evidence="1">Single-pass membrane protein</topology>
    </subcellularLocation>
    <subcellularLocation>
        <location evidence="2">Cell surface</location>
    </subcellularLocation>
</comment>
<proteinExistence type="inferred from homology"/>
<dbReference type="AlphaFoldDB" id="A0A840QP57"/>
<keyword evidence="4 11" id="KW-0488">Methylation</keyword>
<evidence type="ECO:0000256" key="9">
    <source>
        <dbReference type="ARBA" id="ARBA00043982"/>
    </source>
</evidence>
<dbReference type="NCBIfam" id="TIGR02532">
    <property type="entry name" value="IV_pilin_GFxxxE"/>
    <property type="match status" value="1"/>
</dbReference>
<keyword evidence="13" id="KW-1185">Reference proteome</keyword>
<dbReference type="GO" id="GO:0015627">
    <property type="term" value="C:type II protein secretion system complex"/>
    <property type="evidence" value="ECO:0007669"/>
    <property type="project" value="InterPro"/>
</dbReference>
<evidence type="ECO:0000256" key="4">
    <source>
        <dbReference type="ARBA" id="ARBA00022481"/>
    </source>
</evidence>
<accession>A0A840QP57</accession>
<evidence type="ECO:0000256" key="11">
    <source>
        <dbReference type="PIRSR" id="PIRSR029928-50"/>
    </source>
</evidence>
<keyword evidence="7 10" id="KW-0472">Membrane</keyword>
<comment type="caution">
    <text evidence="12">The sequence shown here is derived from an EMBL/GenBank/DDBJ whole genome shotgun (WGS) entry which is preliminary data.</text>
</comment>
<dbReference type="GO" id="GO:0005886">
    <property type="term" value="C:plasma membrane"/>
    <property type="evidence" value="ECO:0007669"/>
    <property type="project" value="UniProtKB-SubCell"/>
</dbReference>
<comment type="similarity">
    <text evidence="9 10">Belongs to the ComGC family.</text>
</comment>
<comment type="subunit">
    <text evidence="10">Homodimer.</text>
</comment>
<dbReference type="PIRSF" id="PIRSF029928">
    <property type="entry name" value="Late_competence_ComGC"/>
    <property type="match status" value="1"/>
</dbReference>
<dbReference type="Pfam" id="PF07963">
    <property type="entry name" value="N_methyl"/>
    <property type="match status" value="1"/>
</dbReference>
<feature type="propeptide" id="PRO_5035534256" evidence="11">
    <location>
        <begin position="1"/>
        <end position="11"/>
    </location>
</feature>
<dbReference type="NCBIfam" id="NF040999">
    <property type="entry name" value="pilin_ComGC"/>
    <property type="match status" value="1"/>
</dbReference>
<evidence type="ECO:0000256" key="5">
    <source>
        <dbReference type="ARBA" id="ARBA00022692"/>
    </source>
</evidence>
<dbReference type="InterPro" id="IPR012902">
    <property type="entry name" value="N_methyl_site"/>
</dbReference>
<feature type="transmembrane region" description="Helical" evidence="10">
    <location>
        <begin position="12"/>
        <end position="32"/>
    </location>
</feature>
<comment type="function">
    <text evidence="10">Required for transformation and DNA binding.</text>
</comment>
<keyword evidence="6 10" id="KW-1133">Transmembrane helix</keyword>
<name>A0A840QP57_9BACI</name>
<dbReference type="PROSITE" id="PS00409">
    <property type="entry name" value="PROKAR_NTER_METHYL"/>
    <property type="match status" value="1"/>
</dbReference>
<dbReference type="RefSeq" id="WP_184663546.1">
    <property type="nucleotide sequence ID" value="NZ_JACHHB010000004.1"/>
</dbReference>
<keyword evidence="8 10" id="KW-0178">Competence</keyword>
<dbReference type="InterPro" id="IPR016940">
    <property type="entry name" value="ComGC"/>
</dbReference>
<evidence type="ECO:0000256" key="3">
    <source>
        <dbReference type="ARBA" id="ARBA00022475"/>
    </source>
</evidence>
<dbReference type="GO" id="GO:0015628">
    <property type="term" value="P:protein secretion by the type II secretion system"/>
    <property type="evidence" value="ECO:0007669"/>
    <property type="project" value="InterPro"/>
</dbReference>
<dbReference type="InterPro" id="IPR000983">
    <property type="entry name" value="Bac_GSPG_pilin"/>
</dbReference>
<dbReference type="EMBL" id="JACHHB010000004">
    <property type="protein sequence ID" value="MBB5173107.1"/>
    <property type="molecule type" value="Genomic_DNA"/>
</dbReference>
<evidence type="ECO:0000313" key="12">
    <source>
        <dbReference type="EMBL" id="MBB5173107.1"/>
    </source>
</evidence>
<dbReference type="Proteomes" id="UP000551878">
    <property type="component" value="Unassembled WGS sequence"/>
</dbReference>
<dbReference type="GO" id="GO:0009986">
    <property type="term" value="C:cell surface"/>
    <property type="evidence" value="ECO:0007669"/>
    <property type="project" value="UniProtKB-SubCell"/>
</dbReference>
<feature type="chain" id="PRO_5035534255" description="ComG operon protein 3" evidence="11">
    <location>
        <begin position="12"/>
        <end position="107"/>
    </location>
</feature>
<keyword evidence="3 10" id="KW-1003">Cell membrane</keyword>
<feature type="modified residue" description="N-methylphenylalanine" evidence="11">
    <location>
        <position position="12"/>
    </location>
</feature>
<dbReference type="PRINTS" id="PR00813">
    <property type="entry name" value="BCTERIALGSPG"/>
</dbReference>
<evidence type="ECO:0000256" key="1">
    <source>
        <dbReference type="ARBA" id="ARBA00004162"/>
    </source>
</evidence>
<keyword evidence="10" id="KW-0813">Transport</keyword>
<dbReference type="SUPFAM" id="SSF54523">
    <property type="entry name" value="Pili subunits"/>
    <property type="match status" value="1"/>
</dbReference>
<dbReference type="GO" id="GO:0030420">
    <property type="term" value="P:establishment of competence for transformation"/>
    <property type="evidence" value="ECO:0007669"/>
    <property type="project" value="UniProtKB-UniRule"/>
</dbReference>
<sequence>MKDYLRKSEQGFTLIEMLIVLMIISVLLLIAVPNMAKNNEVATDKSTEATIDLLQAQIAAYEIENRETPESLEVLKKEGYVDQIECPSGGELTIVDGQVVKKDEEDE</sequence>
<reference evidence="12 13" key="1">
    <citation type="submission" date="2020-08" db="EMBL/GenBank/DDBJ databases">
        <title>Genomic Encyclopedia of Type Strains, Phase IV (KMG-IV): sequencing the most valuable type-strain genomes for metagenomic binning, comparative biology and taxonomic classification.</title>
        <authorList>
            <person name="Goeker M."/>
        </authorList>
    </citation>
    <scope>NUCLEOTIDE SEQUENCE [LARGE SCALE GENOMIC DNA]</scope>
    <source>
        <strain evidence="12 13">DSM 24696</strain>
    </source>
</reference>
<evidence type="ECO:0000256" key="7">
    <source>
        <dbReference type="ARBA" id="ARBA00023136"/>
    </source>
</evidence>
<dbReference type="InterPro" id="IPR045584">
    <property type="entry name" value="Pilin-like"/>
</dbReference>
<gene>
    <name evidence="12" type="ORF">HNQ41_001270</name>
</gene>
<evidence type="ECO:0000256" key="2">
    <source>
        <dbReference type="ARBA" id="ARBA00004241"/>
    </source>
</evidence>
<evidence type="ECO:0000256" key="8">
    <source>
        <dbReference type="ARBA" id="ARBA00023287"/>
    </source>
</evidence>
<dbReference type="Gene3D" id="3.30.700.10">
    <property type="entry name" value="Glycoprotein, Type 4 Pilin"/>
    <property type="match status" value="1"/>
</dbReference>
<evidence type="ECO:0000313" key="13">
    <source>
        <dbReference type="Proteomes" id="UP000551878"/>
    </source>
</evidence>
<protein>
    <recommendedName>
        <fullName evidence="10">ComG operon protein 3</fullName>
    </recommendedName>
</protein>